<sequence length="50" mass="5734">MNESFALPHRDPSFLGRSELVDELLPGFWTGQTTAYRLYSTGEWASGKQW</sequence>
<reference evidence="1 2" key="1">
    <citation type="submission" date="2012-11" db="EMBL/GenBank/DDBJ databases">
        <authorList>
            <person name="Huguet-Tapia J.C."/>
            <person name="Durkin A.S."/>
            <person name="Pettis G.S."/>
            <person name="Badger J.H."/>
        </authorList>
    </citation>
    <scope>NUCLEOTIDE SEQUENCE [LARGE SCALE GENOMIC DNA]</scope>
    <source>
        <strain evidence="1 2">91-03</strain>
    </source>
</reference>
<dbReference type="EMBL" id="AEJC01000393">
    <property type="protein sequence ID" value="EKX64167.1"/>
    <property type="molecule type" value="Genomic_DNA"/>
</dbReference>
<protein>
    <submittedName>
        <fullName evidence="1">Uncharacterized protein</fullName>
    </submittedName>
</protein>
<proteinExistence type="predicted"/>
<name>L1KU57_9ACTN</name>
<gene>
    <name evidence="1" type="ORF">STRIP9103_06441</name>
</gene>
<keyword evidence="2" id="KW-1185">Reference proteome</keyword>
<accession>L1KU57</accession>
<organism evidence="1 2">
    <name type="scientific">Streptomyces ipomoeae 91-03</name>
    <dbReference type="NCBI Taxonomy" id="698759"/>
    <lineage>
        <taxon>Bacteria</taxon>
        <taxon>Bacillati</taxon>
        <taxon>Actinomycetota</taxon>
        <taxon>Actinomycetes</taxon>
        <taxon>Kitasatosporales</taxon>
        <taxon>Streptomycetaceae</taxon>
        <taxon>Streptomyces</taxon>
    </lineage>
</organism>
<dbReference type="AlphaFoldDB" id="L1KU57"/>
<dbReference type="Proteomes" id="UP000010411">
    <property type="component" value="Unassembled WGS sequence"/>
</dbReference>
<comment type="caution">
    <text evidence="1">The sequence shown here is derived from an EMBL/GenBank/DDBJ whole genome shotgun (WGS) entry which is preliminary data.</text>
</comment>
<evidence type="ECO:0000313" key="2">
    <source>
        <dbReference type="Proteomes" id="UP000010411"/>
    </source>
</evidence>
<evidence type="ECO:0000313" key="1">
    <source>
        <dbReference type="EMBL" id="EKX64167.1"/>
    </source>
</evidence>